<geneLocation type="plasmid" evidence="2">
    <name>pAsa8</name>
</geneLocation>
<feature type="region of interest" description="Disordered" evidence="1">
    <location>
        <begin position="59"/>
        <end position="78"/>
    </location>
</feature>
<accession>A0A1I9S263</accession>
<evidence type="ECO:0000313" key="2">
    <source>
        <dbReference type="EMBL" id="AOZ60655.1"/>
    </source>
</evidence>
<reference evidence="2" key="1">
    <citation type="journal article" date="2016" name="Sci. Rep.">
        <title>Diversity of antibiotic-resistance genes in Canadian isolates of Aeromonas salmonicida subsp. salmonicida: dominance of pSN254b and discovery of pAsa8.</title>
        <authorList>
            <person name="Trudel M.V."/>
            <person name="Vincent A.T."/>
            <person name="Attere S.A."/>
            <person name="Labbe M."/>
            <person name="Derome N."/>
            <person name="Culley A.I."/>
            <person name="Charette S.J."/>
        </authorList>
    </citation>
    <scope>NUCLEOTIDE SEQUENCE</scope>
    <source>
        <strain evidence="2">M16474-11</strain>
        <plasmid evidence="2">pAsa8</plasmid>
    </source>
</reference>
<name>A0A1I9S263_AERSS</name>
<dbReference type="RefSeq" id="WP_042040505.1">
    <property type="nucleotide sequence ID" value="NZ_KX364409.1"/>
</dbReference>
<dbReference type="AlphaFoldDB" id="A0A1I9S263"/>
<dbReference type="EMBL" id="KX364409">
    <property type="protein sequence ID" value="AOZ60655.1"/>
    <property type="molecule type" value="Genomic_DNA"/>
</dbReference>
<keyword evidence="2" id="KW-0614">Plasmid</keyword>
<evidence type="ECO:0000256" key="1">
    <source>
        <dbReference type="SAM" id="MobiDB-lite"/>
    </source>
</evidence>
<dbReference type="PROSITE" id="PS51257">
    <property type="entry name" value="PROKAR_LIPOPROTEIN"/>
    <property type="match status" value="1"/>
</dbReference>
<protein>
    <submittedName>
        <fullName evidence="2">Putative truncated conjugal transfer protein TraV</fullName>
    </submittedName>
</protein>
<sequence length="123" mass="13791">MNNVMKYAIISFAFLLGGCAASTYKTDYECKSDDGISPCLTTQDVDNLSPVPKSVKQKGSAVLKDDAEPYNIPTPTYTPGRIPDQQARMWFAPVEDTQNDLWFDQQYIWFVKKGRWAGAGIKN</sequence>
<organism evidence="2">
    <name type="scientific">Aeromonas salmonicida subsp. salmonicida</name>
    <dbReference type="NCBI Taxonomy" id="29491"/>
    <lineage>
        <taxon>Bacteria</taxon>
        <taxon>Pseudomonadati</taxon>
        <taxon>Pseudomonadota</taxon>
        <taxon>Gammaproteobacteria</taxon>
        <taxon>Aeromonadales</taxon>
        <taxon>Aeromonadaceae</taxon>
        <taxon>Aeromonas</taxon>
    </lineage>
</organism>
<proteinExistence type="predicted"/>